<sequence>MDHENRCAPPTLDDRRNSMDVDKNDTGTELGEPMDLDTADAKGKLPFPGGLGPDGAMQARYIAISGVNRLTLIDLCRGYGLGVAGNMGVLRQKLEDFSGDRSRWNSFVPSKRRMHRNPQSAGVAKASSKSKKLSSQRADMVFPGRVVQPTPHLIRPLPEEAPPPQSLQRRSEILKWASGVQARLAHLVTEEEMESAASTYLARMRGNTIAPAATIPPDDSNRLQEIATSISLLSTLSNLALTTPQVLWPSLLYQQDQSLPDPSHTTPSDTTGGSSGLSAVQKDVPTRTLMFRDGTSVTFAESDVVAPPSISFANNLQKLNSMWDKNNPQYRSPLVIHGMAIPVVYWREVYASRSKSRVKGQPSLLWKPGQWKGIKNSWSEWKSIVAQFRQGSEDDFWRRFSDSSGVHLGYTAIVGRINEIKLAEDTILVQKAQAEYCDTFDTIFSYKKSGKTCLLKKASAIARKYRELKGLIDEHDEDDQWE</sequence>
<accession>A0A9P6EM15</accession>
<dbReference type="AlphaFoldDB" id="A0A9P6EM15"/>
<evidence type="ECO:0000313" key="2">
    <source>
        <dbReference type="EMBL" id="KAF9531328.1"/>
    </source>
</evidence>
<proteinExistence type="predicted"/>
<dbReference type="EMBL" id="MU157835">
    <property type="protein sequence ID" value="KAF9531328.1"/>
    <property type="molecule type" value="Genomic_DNA"/>
</dbReference>
<comment type="caution">
    <text evidence="2">The sequence shown here is derived from an EMBL/GenBank/DDBJ whole genome shotgun (WGS) entry which is preliminary data.</text>
</comment>
<feature type="compositionally biased region" description="Low complexity" evidence="1">
    <location>
        <begin position="258"/>
        <end position="278"/>
    </location>
</feature>
<gene>
    <name evidence="2" type="ORF">CPB83DRAFT_808968</name>
</gene>
<organism evidence="2 3">
    <name type="scientific">Crepidotus variabilis</name>
    <dbReference type="NCBI Taxonomy" id="179855"/>
    <lineage>
        <taxon>Eukaryota</taxon>
        <taxon>Fungi</taxon>
        <taxon>Dikarya</taxon>
        <taxon>Basidiomycota</taxon>
        <taxon>Agaricomycotina</taxon>
        <taxon>Agaricomycetes</taxon>
        <taxon>Agaricomycetidae</taxon>
        <taxon>Agaricales</taxon>
        <taxon>Agaricineae</taxon>
        <taxon>Crepidotaceae</taxon>
        <taxon>Crepidotus</taxon>
    </lineage>
</organism>
<feature type="region of interest" description="Disordered" evidence="1">
    <location>
        <begin position="258"/>
        <end position="279"/>
    </location>
</feature>
<evidence type="ECO:0000256" key="1">
    <source>
        <dbReference type="SAM" id="MobiDB-lite"/>
    </source>
</evidence>
<name>A0A9P6EM15_9AGAR</name>
<feature type="region of interest" description="Disordered" evidence="1">
    <location>
        <begin position="1"/>
        <end position="38"/>
    </location>
</feature>
<evidence type="ECO:0000313" key="3">
    <source>
        <dbReference type="Proteomes" id="UP000807306"/>
    </source>
</evidence>
<keyword evidence="3" id="KW-1185">Reference proteome</keyword>
<protein>
    <submittedName>
        <fullName evidence="2">Uncharacterized protein</fullName>
    </submittedName>
</protein>
<dbReference type="Proteomes" id="UP000807306">
    <property type="component" value="Unassembled WGS sequence"/>
</dbReference>
<reference evidence="2" key="1">
    <citation type="submission" date="2020-11" db="EMBL/GenBank/DDBJ databases">
        <authorList>
            <consortium name="DOE Joint Genome Institute"/>
            <person name="Ahrendt S."/>
            <person name="Riley R."/>
            <person name="Andreopoulos W."/>
            <person name="Labutti K."/>
            <person name="Pangilinan J."/>
            <person name="Ruiz-Duenas F.J."/>
            <person name="Barrasa J.M."/>
            <person name="Sanchez-Garcia M."/>
            <person name="Camarero S."/>
            <person name="Miyauchi S."/>
            <person name="Serrano A."/>
            <person name="Linde D."/>
            <person name="Babiker R."/>
            <person name="Drula E."/>
            <person name="Ayuso-Fernandez I."/>
            <person name="Pacheco R."/>
            <person name="Padilla G."/>
            <person name="Ferreira P."/>
            <person name="Barriuso J."/>
            <person name="Kellner H."/>
            <person name="Castanera R."/>
            <person name="Alfaro M."/>
            <person name="Ramirez L."/>
            <person name="Pisabarro A.G."/>
            <person name="Kuo A."/>
            <person name="Tritt A."/>
            <person name="Lipzen A."/>
            <person name="He G."/>
            <person name="Yan M."/>
            <person name="Ng V."/>
            <person name="Cullen D."/>
            <person name="Martin F."/>
            <person name="Rosso M.-N."/>
            <person name="Henrissat B."/>
            <person name="Hibbett D."/>
            <person name="Martinez A.T."/>
            <person name="Grigoriev I.V."/>
        </authorList>
    </citation>
    <scope>NUCLEOTIDE SEQUENCE</scope>
    <source>
        <strain evidence="2">CBS 506.95</strain>
    </source>
</reference>
<feature type="region of interest" description="Disordered" evidence="1">
    <location>
        <begin position="112"/>
        <end position="139"/>
    </location>
</feature>
<feature type="region of interest" description="Disordered" evidence="1">
    <location>
        <begin position="149"/>
        <end position="168"/>
    </location>
</feature>
<feature type="compositionally biased region" description="Basic and acidic residues" evidence="1">
    <location>
        <begin position="1"/>
        <end position="26"/>
    </location>
</feature>
<dbReference type="OrthoDB" id="3210866at2759"/>